<dbReference type="Pfam" id="PF00155">
    <property type="entry name" value="Aminotran_1_2"/>
    <property type="match status" value="1"/>
</dbReference>
<evidence type="ECO:0000259" key="7">
    <source>
        <dbReference type="Pfam" id="PF00155"/>
    </source>
</evidence>
<dbReference type="Proteomes" id="UP000051673">
    <property type="component" value="Unassembled WGS sequence"/>
</dbReference>
<dbReference type="InterPro" id="IPR004839">
    <property type="entry name" value="Aminotransferase_I/II_large"/>
</dbReference>
<evidence type="ECO:0000256" key="1">
    <source>
        <dbReference type="ARBA" id="ARBA00001933"/>
    </source>
</evidence>
<evidence type="ECO:0000256" key="2">
    <source>
        <dbReference type="ARBA" id="ARBA00007441"/>
    </source>
</evidence>
<dbReference type="EC" id="2.6.1.-" evidence="6"/>
<dbReference type="STRING" id="1620.IV67_GL000163"/>
<reference evidence="8 9" key="1">
    <citation type="journal article" date="2015" name="Genome Announc.">
        <title>Expanding the biotechnology potential of lactobacilli through comparative genomics of 213 strains and associated genera.</title>
        <authorList>
            <person name="Sun Z."/>
            <person name="Harris H.M."/>
            <person name="McCann A."/>
            <person name="Guo C."/>
            <person name="Argimon S."/>
            <person name="Zhang W."/>
            <person name="Yang X."/>
            <person name="Jeffery I.B."/>
            <person name="Cooney J.C."/>
            <person name="Kagawa T.F."/>
            <person name="Liu W."/>
            <person name="Song Y."/>
            <person name="Salvetti E."/>
            <person name="Wrobel A."/>
            <person name="Rasinkangas P."/>
            <person name="Parkhill J."/>
            <person name="Rea M.C."/>
            <person name="O'Sullivan O."/>
            <person name="Ritari J."/>
            <person name="Douillard F.P."/>
            <person name="Paul Ross R."/>
            <person name="Yang R."/>
            <person name="Briner A.E."/>
            <person name="Felis G.E."/>
            <person name="de Vos W.M."/>
            <person name="Barrangou R."/>
            <person name="Klaenhammer T.R."/>
            <person name="Caufield P.W."/>
            <person name="Cui Y."/>
            <person name="Zhang H."/>
            <person name="O'Toole P.W."/>
        </authorList>
    </citation>
    <scope>NUCLEOTIDE SEQUENCE [LARGE SCALE GENOMIC DNA]</scope>
    <source>
        <strain evidence="8 9">DSM 20014</strain>
    </source>
</reference>
<dbReference type="InterPro" id="IPR015424">
    <property type="entry name" value="PyrdxlP-dep_Trfase"/>
</dbReference>
<evidence type="ECO:0000256" key="6">
    <source>
        <dbReference type="RuleBase" id="RU000481"/>
    </source>
</evidence>
<evidence type="ECO:0000256" key="3">
    <source>
        <dbReference type="ARBA" id="ARBA00022576"/>
    </source>
</evidence>
<dbReference type="Gene3D" id="3.40.640.10">
    <property type="entry name" value="Type I PLP-dependent aspartate aminotransferase-like (Major domain)"/>
    <property type="match status" value="1"/>
</dbReference>
<comment type="cofactor">
    <cofactor evidence="1 6">
        <name>pyridoxal 5'-phosphate</name>
        <dbReference type="ChEBI" id="CHEBI:597326"/>
    </cofactor>
</comment>
<dbReference type="CDD" id="cd00609">
    <property type="entry name" value="AAT_like"/>
    <property type="match status" value="1"/>
</dbReference>
<keyword evidence="5" id="KW-0663">Pyridoxal phosphate</keyword>
<feature type="domain" description="Aminotransferase class I/classII large" evidence="7">
    <location>
        <begin position="34"/>
        <end position="383"/>
    </location>
</feature>
<dbReference type="GO" id="GO:0030170">
    <property type="term" value="F:pyridoxal phosphate binding"/>
    <property type="evidence" value="ECO:0007669"/>
    <property type="project" value="InterPro"/>
</dbReference>
<accession>A0A0R2JH53</accession>
<comment type="caution">
    <text evidence="8">The sequence shown here is derived from an EMBL/GenBank/DDBJ whole genome shotgun (WGS) entry which is preliminary data.</text>
</comment>
<dbReference type="InterPro" id="IPR004838">
    <property type="entry name" value="NHTrfase_class1_PyrdxlP-BS"/>
</dbReference>
<evidence type="ECO:0000256" key="4">
    <source>
        <dbReference type="ARBA" id="ARBA00022679"/>
    </source>
</evidence>
<evidence type="ECO:0000313" key="8">
    <source>
        <dbReference type="EMBL" id="KRN76659.1"/>
    </source>
</evidence>
<name>A0A0R2JH53_9LACO</name>
<comment type="similarity">
    <text evidence="2 6">Belongs to the class-I pyridoxal-phosphate-dependent aminotransferase family.</text>
</comment>
<dbReference type="RefSeq" id="WP_057787233.1">
    <property type="nucleotide sequence ID" value="NZ_JQCD01000024.1"/>
</dbReference>
<dbReference type="PROSITE" id="PS00105">
    <property type="entry name" value="AA_TRANSFER_CLASS_1"/>
    <property type="match status" value="1"/>
</dbReference>
<dbReference type="PANTHER" id="PTHR46383:SF4">
    <property type="entry name" value="AMINOTRANSFERASE"/>
    <property type="match status" value="1"/>
</dbReference>
<dbReference type="InterPro" id="IPR015421">
    <property type="entry name" value="PyrdxlP-dep_Trfase_major"/>
</dbReference>
<dbReference type="SUPFAM" id="SSF53383">
    <property type="entry name" value="PLP-dependent transferases"/>
    <property type="match status" value="1"/>
</dbReference>
<dbReference type="AlphaFoldDB" id="A0A0R2JH53"/>
<dbReference type="InterPro" id="IPR050596">
    <property type="entry name" value="AspAT/PAT-like"/>
</dbReference>
<dbReference type="InterPro" id="IPR015422">
    <property type="entry name" value="PyrdxlP-dep_Trfase_small"/>
</dbReference>
<evidence type="ECO:0000313" key="9">
    <source>
        <dbReference type="Proteomes" id="UP000051673"/>
    </source>
</evidence>
<keyword evidence="9" id="KW-1185">Reference proteome</keyword>
<keyword evidence="3 6" id="KW-0032">Aminotransferase</keyword>
<sequence>MSNSEFVQPLSDMVLNMPEDHLTEFQKMVSGIPDLVRLTFGEPGFDTDAAVKQQMIESIETNQSHYAESQGDSKLREAALAYFNDKYDLQYDDISDIIITAGVSEGINVVLMTLLNPGDGLILPEPVYSAYYGALEVARGTKVTLDTREDGFKVTPASVERAIAEATVPVKAILLNYPNNPTGVTYTQAELEDLAVVFKKHHLWVISDEIYSELTYDQPHISLGTILPEQTIVLNGLSKSHAMTGYRIGFILGPHAFIQKAQMIHETLTFSLPKVIQDGATAALTLAADAPLAMKQAYQRRRDWLIPKLEAMGFEVMEPAGTFYAFAKVPAQFNGDGDAFAKDLAFNGKVAVIPGSAFSSTTKDYIRISYAASDDNLHEAIERMQAYFAKMN</sequence>
<dbReference type="PANTHER" id="PTHR46383">
    <property type="entry name" value="ASPARTATE AMINOTRANSFERASE"/>
    <property type="match status" value="1"/>
</dbReference>
<dbReference type="GO" id="GO:0006520">
    <property type="term" value="P:amino acid metabolic process"/>
    <property type="evidence" value="ECO:0007669"/>
    <property type="project" value="InterPro"/>
</dbReference>
<proteinExistence type="inferred from homology"/>
<dbReference type="GO" id="GO:0008483">
    <property type="term" value="F:transaminase activity"/>
    <property type="evidence" value="ECO:0007669"/>
    <property type="project" value="UniProtKB-KW"/>
</dbReference>
<dbReference type="EMBL" id="JQCD01000024">
    <property type="protein sequence ID" value="KRN76659.1"/>
    <property type="molecule type" value="Genomic_DNA"/>
</dbReference>
<protein>
    <recommendedName>
        <fullName evidence="6">Aminotransferase</fullName>
        <ecNumber evidence="6">2.6.1.-</ecNumber>
    </recommendedName>
</protein>
<evidence type="ECO:0000256" key="5">
    <source>
        <dbReference type="ARBA" id="ARBA00022898"/>
    </source>
</evidence>
<dbReference type="Gene3D" id="3.90.1150.10">
    <property type="entry name" value="Aspartate Aminotransferase, domain 1"/>
    <property type="match status" value="1"/>
</dbReference>
<gene>
    <name evidence="8" type="ORF">IV67_GL000163</name>
</gene>
<organism evidence="8 9">
    <name type="scientific">Weissella minor</name>
    <dbReference type="NCBI Taxonomy" id="1620"/>
    <lineage>
        <taxon>Bacteria</taxon>
        <taxon>Bacillati</taxon>
        <taxon>Bacillota</taxon>
        <taxon>Bacilli</taxon>
        <taxon>Lactobacillales</taxon>
        <taxon>Lactobacillaceae</taxon>
        <taxon>Weissella</taxon>
    </lineage>
</organism>
<dbReference type="PATRIC" id="fig|1620.3.peg.168"/>
<dbReference type="OrthoDB" id="9802328at2"/>
<keyword evidence="4 6" id="KW-0808">Transferase</keyword>